<organism evidence="1 2">
    <name type="scientific">Paenibacillus solani</name>
    <dbReference type="NCBI Taxonomy" id="1705565"/>
    <lineage>
        <taxon>Bacteria</taxon>
        <taxon>Bacillati</taxon>
        <taxon>Bacillota</taxon>
        <taxon>Bacilli</taxon>
        <taxon>Bacillales</taxon>
        <taxon>Paenibacillaceae</taxon>
        <taxon>Paenibacillus</taxon>
    </lineage>
</organism>
<evidence type="ECO:0000313" key="1">
    <source>
        <dbReference type="EMBL" id="KOR90254.1"/>
    </source>
</evidence>
<dbReference type="RefSeq" id="WP_054403195.1">
    <property type="nucleotide sequence ID" value="NZ_LIUT01000001.1"/>
</dbReference>
<dbReference type="OrthoDB" id="9804563at2"/>
<sequence>MDFISSDEGELFWIHKNELLNLHTSKLITFSIEQYLENPDRDDILVVTVTANHEAEPLIRWTTMKETVTF</sequence>
<dbReference type="Proteomes" id="UP000036932">
    <property type="component" value="Unassembled WGS sequence"/>
</dbReference>
<keyword evidence="2" id="KW-1185">Reference proteome</keyword>
<dbReference type="AlphaFoldDB" id="A0A0M1P8A3"/>
<reference evidence="2" key="1">
    <citation type="submission" date="2015-08" db="EMBL/GenBank/DDBJ databases">
        <title>Genome sequencing project for genomic taxonomy and phylogenomics of Bacillus-like bacteria.</title>
        <authorList>
            <person name="Liu B."/>
            <person name="Wang J."/>
            <person name="Zhu Y."/>
            <person name="Liu G."/>
            <person name="Chen Q."/>
            <person name="Chen Z."/>
            <person name="Lan J."/>
            <person name="Che J."/>
            <person name="Ge C."/>
            <person name="Shi H."/>
            <person name="Pan Z."/>
            <person name="Liu X."/>
        </authorList>
    </citation>
    <scope>NUCLEOTIDE SEQUENCE [LARGE SCALE GENOMIC DNA]</scope>
    <source>
        <strain evidence="2">FJAT-22460</strain>
    </source>
</reference>
<gene>
    <name evidence="1" type="ORF">AM231_14670</name>
</gene>
<dbReference type="EMBL" id="LIUT01000001">
    <property type="protein sequence ID" value="KOR90254.1"/>
    <property type="molecule type" value="Genomic_DNA"/>
</dbReference>
<accession>A0A0M1P8A3</accession>
<name>A0A0M1P8A3_9BACL</name>
<comment type="caution">
    <text evidence="1">The sequence shown here is derived from an EMBL/GenBank/DDBJ whole genome shotgun (WGS) entry which is preliminary data.</text>
</comment>
<dbReference type="PATRIC" id="fig|1705565.3.peg.4980"/>
<evidence type="ECO:0000313" key="2">
    <source>
        <dbReference type="Proteomes" id="UP000036932"/>
    </source>
</evidence>
<proteinExistence type="predicted"/>
<protein>
    <submittedName>
        <fullName evidence="1">Uncharacterized protein</fullName>
    </submittedName>
</protein>